<proteinExistence type="predicted"/>
<evidence type="ECO:0000259" key="4">
    <source>
        <dbReference type="Pfam" id="PF13359"/>
    </source>
</evidence>
<dbReference type="InterPro" id="IPR027806">
    <property type="entry name" value="HARBI1_dom"/>
</dbReference>
<evidence type="ECO:0000313" key="7">
    <source>
        <dbReference type="Proteomes" id="UP000321393"/>
    </source>
</evidence>
<evidence type="ECO:0000256" key="2">
    <source>
        <dbReference type="ARBA" id="ARBA00022723"/>
    </source>
</evidence>
<evidence type="ECO:0000256" key="1">
    <source>
        <dbReference type="ARBA" id="ARBA00001968"/>
    </source>
</evidence>
<dbReference type="GO" id="GO:0046872">
    <property type="term" value="F:metal ion binding"/>
    <property type="evidence" value="ECO:0007669"/>
    <property type="project" value="UniProtKB-KW"/>
</dbReference>
<name>A0A5D3BQI7_CUCMM</name>
<dbReference type="OrthoDB" id="618098at2759"/>
<dbReference type="Pfam" id="PF13359">
    <property type="entry name" value="DDE_Tnp_4"/>
    <property type="match status" value="1"/>
</dbReference>
<evidence type="ECO:0000313" key="6">
    <source>
        <dbReference type="EMBL" id="TYK01268.1"/>
    </source>
</evidence>
<dbReference type="PANTHER" id="PTHR46250">
    <property type="entry name" value="MYB/SANT-LIKE DNA-BINDING DOMAIN PROTEIN-RELATED"/>
    <property type="match status" value="1"/>
</dbReference>
<organism evidence="6 8">
    <name type="scientific">Cucumis melo var. makuwa</name>
    <name type="common">Oriental melon</name>
    <dbReference type="NCBI Taxonomy" id="1194695"/>
    <lineage>
        <taxon>Eukaryota</taxon>
        <taxon>Viridiplantae</taxon>
        <taxon>Streptophyta</taxon>
        <taxon>Embryophyta</taxon>
        <taxon>Tracheophyta</taxon>
        <taxon>Spermatophyta</taxon>
        <taxon>Magnoliopsida</taxon>
        <taxon>eudicotyledons</taxon>
        <taxon>Gunneridae</taxon>
        <taxon>Pentapetalae</taxon>
        <taxon>rosids</taxon>
        <taxon>fabids</taxon>
        <taxon>Cucurbitales</taxon>
        <taxon>Cucurbitaceae</taxon>
        <taxon>Benincaseae</taxon>
        <taxon>Cucumis</taxon>
    </lineage>
</organism>
<feature type="compositionally biased region" description="Basic and acidic residues" evidence="3">
    <location>
        <begin position="265"/>
        <end position="279"/>
    </location>
</feature>
<evidence type="ECO:0000313" key="5">
    <source>
        <dbReference type="EMBL" id="KAA0033884.1"/>
    </source>
</evidence>
<accession>A0A5D3BQI7</accession>
<evidence type="ECO:0000313" key="8">
    <source>
        <dbReference type="Proteomes" id="UP000321947"/>
    </source>
</evidence>
<dbReference type="PANTHER" id="PTHR46250:SF18">
    <property type="entry name" value="MYB_SANT-LIKE DOMAIN-CONTAINING PROTEIN"/>
    <property type="match status" value="1"/>
</dbReference>
<gene>
    <name evidence="6" type="ORF">E5676_scaffold49G00550</name>
    <name evidence="5" type="ORF">E6C27_scaffold43059G00690</name>
</gene>
<evidence type="ECO:0000256" key="3">
    <source>
        <dbReference type="SAM" id="MobiDB-lite"/>
    </source>
</evidence>
<comment type="caution">
    <text evidence="6">The sequence shown here is derived from an EMBL/GenBank/DDBJ whole genome shotgun (WGS) entry which is preliminary data.</text>
</comment>
<dbReference type="AlphaFoldDB" id="A0A5D3BQI7"/>
<keyword evidence="2" id="KW-0479">Metal-binding</keyword>
<dbReference type="Proteomes" id="UP000321947">
    <property type="component" value="Unassembled WGS sequence"/>
</dbReference>
<protein>
    <submittedName>
        <fullName evidence="6">Retrotransposon protein</fullName>
    </submittedName>
</protein>
<dbReference type="EMBL" id="SSTE01020563">
    <property type="protein sequence ID" value="KAA0033884.1"/>
    <property type="molecule type" value="Genomic_DNA"/>
</dbReference>
<feature type="domain" description="DDE Tnp4" evidence="4">
    <location>
        <begin position="2"/>
        <end position="47"/>
    </location>
</feature>
<sequence length="372" mass="43247">MKHSSVRNVIERAFDLLKGRWIILRGKSYYPLQVQCRIILTCCLLHNLINKEMTYCEDIDNIDERDSAYAATTAGDNIQYIETTNEWSQWRDELVEYDNLVPCLQTCVDEGGEGHSSRCLVELVSSGGWKSDHVCTIKTLKRTFQAITEMREPACSGFKWNDEAKYIIVEKEVFDNWIRSHPAAKSLLNKLFSYYDELAYVFEWDRATGRFVETFADIGSNEPAGYEGFDMSDGNDIEFPFMYSQGIDISQDDVRTSQPACTSDGRIRSSESKRKRGSQREGELDVINMALKCMNDQLRTIIEWPTRPFANETFVRQEFLRLLCEMPDLSSLDRELCQRQLMCSIDDMRSFVEMTDEERKNFCRVFLRDVSR</sequence>
<comment type="cofactor">
    <cofactor evidence="1">
        <name>a divalent metal cation</name>
        <dbReference type="ChEBI" id="CHEBI:60240"/>
    </cofactor>
</comment>
<dbReference type="EMBL" id="SSTD01016279">
    <property type="protein sequence ID" value="TYK01268.1"/>
    <property type="molecule type" value="Genomic_DNA"/>
</dbReference>
<feature type="region of interest" description="Disordered" evidence="3">
    <location>
        <begin position="253"/>
        <end position="279"/>
    </location>
</feature>
<dbReference type="Proteomes" id="UP000321393">
    <property type="component" value="Unassembled WGS sequence"/>
</dbReference>
<reference evidence="7 8" key="1">
    <citation type="submission" date="2019-08" db="EMBL/GenBank/DDBJ databases">
        <title>Draft genome sequences of two oriental melons (Cucumis melo L. var makuwa).</title>
        <authorList>
            <person name="Kwon S.-Y."/>
        </authorList>
    </citation>
    <scope>NUCLEOTIDE SEQUENCE [LARGE SCALE GENOMIC DNA]</scope>
    <source>
        <strain evidence="8">cv. Chang Bougi</strain>
        <strain evidence="7">cv. SW 3</strain>
        <tissue evidence="6">Leaf</tissue>
    </source>
</reference>